<evidence type="ECO:0000313" key="1">
    <source>
        <dbReference type="EMBL" id="MDR6412984.1"/>
    </source>
</evidence>
<dbReference type="EMBL" id="JAVDRP010000029">
    <property type="protein sequence ID" value="MDR6412984.1"/>
    <property type="molecule type" value="Genomic_DNA"/>
</dbReference>
<dbReference type="Proteomes" id="UP001264340">
    <property type="component" value="Unassembled WGS sequence"/>
</dbReference>
<organism evidence="1 2">
    <name type="scientific">Paraburkholderia terricola</name>
    <dbReference type="NCBI Taxonomy" id="169427"/>
    <lineage>
        <taxon>Bacteria</taxon>
        <taxon>Pseudomonadati</taxon>
        <taxon>Pseudomonadota</taxon>
        <taxon>Betaproteobacteria</taxon>
        <taxon>Burkholderiales</taxon>
        <taxon>Burkholderiaceae</taxon>
        <taxon>Paraburkholderia</taxon>
    </lineage>
</organism>
<gene>
    <name evidence="1" type="ORF">J2804_006420</name>
</gene>
<comment type="caution">
    <text evidence="1">The sequence shown here is derived from an EMBL/GenBank/DDBJ whole genome shotgun (WGS) entry which is preliminary data.</text>
</comment>
<reference evidence="1 2" key="1">
    <citation type="submission" date="2023-07" db="EMBL/GenBank/DDBJ databases">
        <title>Sorghum-associated microbial communities from plants grown in Nebraska, USA.</title>
        <authorList>
            <person name="Schachtman D."/>
        </authorList>
    </citation>
    <scope>NUCLEOTIDE SEQUENCE [LARGE SCALE GENOMIC DNA]</scope>
    <source>
        <strain evidence="1 2">DS1316</strain>
    </source>
</reference>
<accession>A0ABU1M282</accession>
<proteinExistence type="predicted"/>
<name>A0ABU1M282_9BURK</name>
<dbReference type="RefSeq" id="WP_310127368.1">
    <property type="nucleotide sequence ID" value="NZ_JAVDRP010000029.1"/>
</dbReference>
<protein>
    <submittedName>
        <fullName evidence="1">Uncharacterized protein</fullName>
    </submittedName>
</protein>
<keyword evidence="2" id="KW-1185">Reference proteome</keyword>
<sequence>MLQTVRRLREESVALRLALELLGFDCDAVIAQLQSDTDRMWKELALRMASVTFDSRKAVVFGLSEHGQRSAETMLTSMRARK</sequence>
<evidence type="ECO:0000313" key="2">
    <source>
        <dbReference type="Proteomes" id="UP001264340"/>
    </source>
</evidence>